<dbReference type="EMBL" id="LC738872">
    <property type="protein sequence ID" value="BDT62196.1"/>
    <property type="molecule type" value="Genomic_DNA"/>
</dbReference>
<dbReference type="PANTHER" id="PTHR20916:SF18">
    <property type="entry name" value="IPT_TIG DOMAIN-CONTAINING PROTEIN"/>
    <property type="match status" value="1"/>
</dbReference>
<protein>
    <submittedName>
        <fullName evidence="2">Wsv447-like protein</fullName>
    </submittedName>
</protein>
<reference evidence="2" key="1">
    <citation type="submission" date="2022-10" db="EMBL/GenBank/DDBJ databases">
        <title>Genome sequences of endogenous nimaviruses in decapod crustaceans.</title>
        <authorList>
            <person name="Kawato S."/>
            <person name="Nozaki R."/>
            <person name="Kondo H."/>
            <person name="Hirono I."/>
        </authorList>
    </citation>
    <scope>NUCLEOTIDE SEQUENCE</scope>
    <source>
        <strain evidence="2">Lva-Nima_1</strain>
    </source>
</reference>
<dbReference type="Gene3D" id="3.40.50.300">
    <property type="entry name" value="P-loop containing nucleotide triphosphate hydrolases"/>
    <property type="match status" value="1"/>
</dbReference>
<evidence type="ECO:0000256" key="1">
    <source>
        <dbReference type="SAM" id="MobiDB-lite"/>
    </source>
</evidence>
<dbReference type="SUPFAM" id="SSF52540">
    <property type="entry name" value="P-loop containing nucleoside triphosphate hydrolases"/>
    <property type="match status" value="1"/>
</dbReference>
<accession>A0A9C7F062</accession>
<dbReference type="PANTHER" id="PTHR20916">
    <property type="entry name" value="CYSTEINE AND GLYCINE-RICH PROTEIN 2 BINDING PROTEIN"/>
    <property type="match status" value="1"/>
</dbReference>
<dbReference type="InterPro" id="IPR027417">
    <property type="entry name" value="P-loop_NTPase"/>
</dbReference>
<feature type="region of interest" description="Disordered" evidence="1">
    <location>
        <begin position="302"/>
        <end position="322"/>
    </location>
</feature>
<proteinExistence type="predicted"/>
<evidence type="ECO:0000313" key="2">
    <source>
        <dbReference type="EMBL" id="BDT62196.1"/>
    </source>
</evidence>
<organism evidence="2">
    <name type="scientific">Litopenaeus vannamei majanivirus Nimav-1_LVa</name>
    <dbReference type="NCBI Taxonomy" id="2984273"/>
    <lineage>
        <taxon>Viruses</taxon>
        <taxon>Viruses incertae sedis</taxon>
        <taxon>Naldaviricetes</taxon>
        <taxon>Nimaviridae</taxon>
    </lineage>
</organism>
<sequence>MEKDADVTTADAKKMENLFKTSFLSSSSSLSGKVERTVSLQQNIIMNTLINDIVISKLTGQASIFQLGGLPGSGKTFVAKTIIDRLIQIGLMKVSQVLICCKNNTAVHTVFNTMSDYGDTDTVIKIRETQLKTFHKMFYFPVIRQGMNIKEPLQWSPLRVTKDLEKYANTELLIIDEYMTMRSSEILYIDALFRILRYRPDIPFGGMTVIFLGDNRQNSAVLSNDEITSREKYNNNDDEELCISSSESRLTKYFILQMIEKIFGEETEWVMSLSNTISTKTMNNLKMLIRNLENKIVETRNKKKVGGSGGGGGVKQIKKRRSDANRKLMLDDSIFSDVERAYKQELQPSDYNRNTKNMLRDTITVIEDAIDNRNQNVTNFFSTVSEKMILEKMVLDCLNLRFSDISDARKTRNGETLIENTNRVVLFMNNAMKDIVEFNREKFIVLPNMAEEIEGEGQLLIPEREVLNILIVEGSDPDCLDKRYSTHELGEIKRVINSALFKEGTNLEHFYKLIFKDYSDHVFMLEKVKNDGEFQKYVDKTWDDISLKHNDKNNNISSNNNDIIIIDNKSNSYDYDYDYDDDEDTSGGNFSYGSVINPCEVPDGIDHTYSISQRLCKSIELQKVIREWDSSCIGSRERLVAKARFWFFLKDLVKRELDNTADMTRGAKDGAHRDGGDDINNNDDDRRVYWPPSRHHYHFLRERFMETPYWLRAYTLPFVHNNNSRYLSAYAIYISLKAKMFTLNSLKRICLNRHAYGLSYAMAIKDLSTSYTMVDPRTCLCLAHEQPPLPATTKILSIDNKSSTVDFLKKYFETIFPSILKEFLFTNREVIDENKNELYSNIDDELLNKNLEGSKYSELIKLLATEMISTLIYERRQARQDEEIGGGEGKSNNANLRSDTISLSDRIKEMREHIKEEKIIKTLKEIEPPLKKVKVSLNAINDNGNIIINNNNNENNNEINKSNKNSVIVLTKTNNDKNTIAYLVSKFISEKLSLLKDNNNRCVPLITNTNTNNSNIKRSRSSNEEVFESYFFRTIFAIDNNILPSNIHKMSNTLVNKIRSSFILYKKMASGGGAISYINRVVDNKLWSCYDNRLFKNILNSIKTNVTKVDEVFLFIGQKIYFTHTNSSIINFGTNIPFYTYDTGTVVKIVKRSCNDKDGSSPLIVSIAIDRLDGTIIDVSAYKHVEGKASVCFLPVASLLSMTAFSCQGITIRSCVTLINPSRLTAQEMYVALTRNDNVKDIKVVAKTKGELQEMFYLKQMLYSDSSRLYPVGVFGRRFQSLMRDGITPSMTTTTTMAMIDTIQQFVLDKSDNHLSFNQYWFENVEAQLASEGSVNAVLQAIGEIFLTNPSRDLWGLLQMSEEKLIDLFYACYLSVINFERIYEYKFSKGSREFLQFLFEGHGPTDLHRRPPVYVSPVIPRKSMQKIFFDIFPHSRTVAVFQVFANFIFLIYEIINILNIDFAYFPSPSPLTHSSFGCRKCICLNWESEKYRRSRDCGWRQDREPVTEKDKHCQDIVQLGVGNYFSRSRSKQNDDDKRSMRIEQSHVTASVLHNLRRNVKLDRPEEIAGTKIHGAIAVSVDVENFTDAMFHADRKESVTSISYDINIFSMICFNTKLAAACGITRVPFPSQMVDEDGRGLCHYKVTTPEYVLFCGKTSPYKSVQFPIYFNKHNLSVSDNSSDKNKFFNKFLLSKLLRGETLSSIALLWYHSIPSGILGMDPVYVRELICDNNIGILKSVKIIKRIRTLNNEVVKHLTEEEEKNDKNHMVYISIRLK</sequence>
<name>A0A9C7F062_9VIRU</name>
<dbReference type="Pfam" id="PF13245">
    <property type="entry name" value="AAA_19"/>
    <property type="match status" value="1"/>
</dbReference>